<comment type="caution">
    <text evidence="1">The sequence shown here is derived from an EMBL/GenBank/DDBJ whole genome shotgun (WGS) entry which is preliminary data.</text>
</comment>
<protein>
    <recommendedName>
        <fullName evidence="3">Coenzyme Q-binding protein COQ10 START domain-containing protein</fullName>
    </recommendedName>
</protein>
<dbReference type="Gene3D" id="3.30.530.20">
    <property type="match status" value="1"/>
</dbReference>
<sequence length="183" mass="20980">MSDWCRDTPPEASSAVFILADSVIIDAPIEKVWSILLDFGSYKEWNPFVRNQTVVDAKMGTPLVDQTPSVGCHILMDPVHLPPTMRPSSELWFWQKNSTRIWISHLDKDNYRVAWRTSGPAFLLEAERWQMLTKTADGKVKYETFECFRGPLAYIVKFFVGHNLNKGVRAMAEGLKQRAEAFQ</sequence>
<evidence type="ECO:0008006" key="3">
    <source>
        <dbReference type="Google" id="ProtNLM"/>
    </source>
</evidence>
<evidence type="ECO:0000313" key="1">
    <source>
        <dbReference type="EMBL" id="KAL0574446.1"/>
    </source>
</evidence>
<evidence type="ECO:0000313" key="2">
    <source>
        <dbReference type="Proteomes" id="UP001465976"/>
    </source>
</evidence>
<organism evidence="1 2">
    <name type="scientific">Marasmius crinis-equi</name>
    <dbReference type="NCBI Taxonomy" id="585013"/>
    <lineage>
        <taxon>Eukaryota</taxon>
        <taxon>Fungi</taxon>
        <taxon>Dikarya</taxon>
        <taxon>Basidiomycota</taxon>
        <taxon>Agaricomycotina</taxon>
        <taxon>Agaricomycetes</taxon>
        <taxon>Agaricomycetidae</taxon>
        <taxon>Agaricales</taxon>
        <taxon>Marasmiineae</taxon>
        <taxon>Marasmiaceae</taxon>
        <taxon>Marasmius</taxon>
    </lineage>
</organism>
<name>A0ABR3FGF8_9AGAR</name>
<gene>
    <name evidence="1" type="ORF">V5O48_007510</name>
</gene>
<keyword evidence="2" id="KW-1185">Reference proteome</keyword>
<dbReference type="Proteomes" id="UP001465976">
    <property type="component" value="Unassembled WGS sequence"/>
</dbReference>
<dbReference type="SUPFAM" id="SSF55961">
    <property type="entry name" value="Bet v1-like"/>
    <property type="match status" value="1"/>
</dbReference>
<proteinExistence type="predicted"/>
<dbReference type="InterPro" id="IPR023393">
    <property type="entry name" value="START-like_dom_sf"/>
</dbReference>
<reference evidence="1 2" key="1">
    <citation type="submission" date="2024-02" db="EMBL/GenBank/DDBJ databases">
        <title>A draft genome for the cacao thread blight pathogen Marasmius crinis-equi.</title>
        <authorList>
            <person name="Cohen S.P."/>
            <person name="Baruah I.K."/>
            <person name="Amoako-Attah I."/>
            <person name="Bukari Y."/>
            <person name="Meinhardt L.W."/>
            <person name="Bailey B.A."/>
        </authorList>
    </citation>
    <scope>NUCLEOTIDE SEQUENCE [LARGE SCALE GENOMIC DNA]</scope>
    <source>
        <strain evidence="1 2">GH-76</strain>
    </source>
</reference>
<dbReference type="CDD" id="cd07822">
    <property type="entry name" value="SRPBCC_4"/>
    <property type="match status" value="1"/>
</dbReference>
<dbReference type="EMBL" id="JBAHYK010000396">
    <property type="protein sequence ID" value="KAL0574446.1"/>
    <property type="molecule type" value="Genomic_DNA"/>
</dbReference>
<accession>A0ABR3FGF8</accession>
<dbReference type="InterPro" id="IPR019587">
    <property type="entry name" value="Polyketide_cyclase/dehydratase"/>
</dbReference>
<dbReference type="Pfam" id="PF10604">
    <property type="entry name" value="Polyketide_cyc2"/>
    <property type="match status" value="1"/>
</dbReference>